<name>A0A815HWN8_9BILA</name>
<dbReference type="EMBL" id="CAJOBC010069257">
    <property type="protein sequence ID" value="CAF4237008.1"/>
    <property type="molecule type" value="Genomic_DNA"/>
</dbReference>
<evidence type="ECO:0000313" key="3">
    <source>
        <dbReference type="Proteomes" id="UP000663829"/>
    </source>
</evidence>
<dbReference type="Proteomes" id="UP000681722">
    <property type="component" value="Unassembled WGS sequence"/>
</dbReference>
<evidence type="ECO:0000313" key="1">
    <source>
        <dbReference type="EMBL" id="CAF1359744.1"/>
    </source>
</evidence>
<sequence>MSLMELHSIRRRSDEYSQSFILLTTWKEIVQWLKLSPYLRKISNTYEYIFWNKNRKCVVSEDDTITLTIDDIDDNLISGDHQTATINFSVVDKNLVITVTIRNKNDDDILKLNCSKMLTIGRLCDISCLLFNGESKYYRLDDSEGYRLDEKDTLDNLNEEANEFQFQFICKAQIKRLIKNSRTALPFKNITR</sequence>
<accession>A0A815HWN8</accession>
<comment type="caution">
    <text evidence="1">The sequence shown here is derived from an EMBL/GenBank/DDBJ whole genome shotgun (WGS) entry which is preliminary data.</text>
</comment>
<keyword evidence="3" id="KW-1185">Reference proteome</keyword>
<organism evidence="1 3">
    <name type="scientific">Didymodactylos carnosus</name>
    <dbReference type="NCBI Taxonomy" id="1234261"/>
    <lineage>
        <taxon>Eukaryota</taxon>
        <taxon>Metazoa</taxon>
        <taxon>Spiralia</taxon>
        <taxon>Gnathifera</taxon>
        <taxon>Rotifera</taxon>
        <taxon>Eurotatoria</taxon>
        <taxon>Bdelloidea</taxon>
        <taxon>Philodinida</taxon>
        <taxon>Philodinidae</taxon>
        <taxon>Didymodactylos</taxon>
    </lineage>
</organism>
<dbReference type="AlphaFoldDB" id="A0A815HWN8"/>
<dbReference type="EMBL" id="CAJNOQ010015342">
    <property type="protein sequence ID" value="CAF1359744.1"/>
    <property type="molecule type" value="Genomic_DNA"/>
</dbReference>
<proteinExistence type="predicted"/>
<protein>
    <submittedName>
        <fullName evidence="1">Uncharacterized protein</fullName>
    </submittedName>
</protein>
<evidence type="ECO:0000313" key="2">
    <source>
        <dbReference type="EMBL" id="CAF4237008.1"/>
    </source>
</evidence>
<reference evidence="1" key="1">
    <citation type="submission" date="2021-02" db="EMBL/GenBank/DDBJ databases">
        <authorList>
            <person name="Nowell W R."/>
        </authorList>
    </citation>
    <scope>NUCLEOTIDE SEQUENCE</scope>
</reference>
<dbReference type="Proteomes" id="UP000663829">
    <property type="component" value="Unassembled WGS sequence"/>
</dbReference>
<gene>
    <name evidence="1" type="ORF">GPM918_LOCUS31320</name>
    <name evidence="2" type="ORF">SRO942_LOCUS31960</name>
</gene>